<keyword evidence="4" id="KW-0560">Oxidoreductase</keyword>
<dbReference type="SUPFAM" id="SSF51905">
    <property type="entry name" value="FAD/NAD(P)-binding domain"/>
    <property type="match status" value="1"/>
</dbReference>
<evidence type="ECO:0000256" key="5">
    <source>
        <dbReference type="ARBA" id="ARBA00036066"/>
    </source>
</evidence>
<sequence length="399" mass="42730">MSSATSVTSVDAAVVGAGVVGLAIARDLAGRGQKVIVLESADKIGTESSSRNSEVIHSGLYYPPGSLKARLCVDGRQLMYQYCKDHSIPHANLGKLLVATSPDQLERLRALKQNAEDNGIHDLRWLEAEEAMEMEPALRCIAAVLSPSTGIVSSSRLMASYRADIESHGGTVALNTRIAAGRLSDGHHELSLDAQDGAEPRCIRAKLLVNAAGLWATQVAALLKGMPEAQIPKQHYARGVYFTMAERAPFKHLIYPMPEEAGLGTHLTLDLEGYARFGPDVEWVDEVDYSVDPSRASSFYPDIQKYWPGLQNGALKADYAGIRPKLSAPGEPGRDFLIQGPKEHGISGLVNLFGIESPGLTSSLAIGQHVGNMLLNPSALEGTEGPQGSEDKPAQAFID</sequence>
<feature type="region of interest" description="Disordered" evidence="9">
    <location>
        <begin position="377"/>
        <end position="399"/>
    </location>
</feature>
<gene>
    <name evidence="11" type="ORF">WJX74_010543</name>
</gene>
<comment type="catalytic activity">
    <reaction evidence="5">
        <text>(S)-2-hydroxyglutarate + A = 2-oxoglutarate + AH2</text>
        <dbReference type="Rhea" id="RHEA:21252"/>
        <dbReference type="ChEBI" id="CHEBI:13193"/>
        <dbReference type="ChEBI" id="CHEBI:16782"/>
        <dbReference type="ChEBI" id="CHEBI:16810"/>
        <dbReference type="ChEBI" id="CHEBI:17499"/>
        <dbReference type="EC" id="1.1.99.2"/>
    </reaction>
</comment>
<evidence type="ECO:0000256" key="3">
    <source>
        <dbReference type="ARBA" id="ARBA00022827"/>
    </source>
</evidence>
<keyword evidence="12" id="KW-1185">Reference proteome</keyword>
<proteinExistence type="inferred from homology"/>
<evidence type="ECO:0000256" key="2">
    <source>
        <dbReference type="ARBA" id="ARBA00022630"/>
    </source>
</evidence>
<name>A0AAW1RZM3_9CHLO</name>
<keyword evidence="2" id="KW-0285">Flavoprotein</keyword>
<evidence type="ECO:0000313" key="11">
    <source>
        <dbReference type="EMBL" id="KAK9839150.1"/>
    </source>
</evidence>
<reference evidence="11 12" key="1">
    <citation type="journal article" date="2024" name="Nat. Commun.">
        <title>Phylogenomics reveals the evolutionary origins of lichenization in chlorophyte algae.</title>
        <authorList>
            <person name="Puginier C."/>
            <person name="Libourel C."/>
            <person name="Otte J."/>
            <person name="Skaloud P."/>
            <person name="Haon M."/>
            <person name="Grisel S."/>
            <person name="Petersen M."/>
            <person name="Berrin J.G."/>
            <person name="Delaux P.M."/>
            <person name="Dal Grande F."/>
            <person name="Keller J."/>
        </authorList>
    </citation>
    <scope>NUCLEOTIDE SEQUENCE [LARGE SCALE GENOMIC DNA]</scope>
    <source>
        <strain evidence="11 12">SAG 2145</strain>
    </source>
</reference>
<dbReference type="Gene3D" id="3.50.50.60">
    <property type="entry name" value="FAD/NAD(P)-binding domain"/>
    <property type="match status" value="1"/>
</dbReference>
<evidence type="ECO:0000256" key="1">
    <source>
        <dbReference type="ARBA" id="ARBA00001974"/>
    </source>
</evidence>
<dbReference type="PANTHER" id="PTHR43104:SF4">
    <property type="entry name" value="L-2-HYDROXYGLUTARATE DEHYDROGENASE, MITOCHONDRIAL"/>
    <property type="match status" value="1"/>
</dbReference>
<evidence type="ECO:0000256" key="6">
    <source>
        <dbReference type="ARBA" id="ARBA00037941"/>
    </source>
</evidence>
<comment type="caution">
    <text evidence="11">The sequence shown here is derived from an EMBL/GenBank/DDBJ whole genome shotgun (WGS) entry which is preliminary data.</text>
</comment>
<dbReference type="AlphaFoldDB" id="A0AAW1RZM3"/>
<dbReference type="GO" id="GO:0047545">
    <property type="term" value="F:(S)-2-hydroxyglutarate dehydrogenase activity"/>
    <property type="evidence" value="ECO:0007669"/>
    <property type="project" value="UniProtKB-EC"/>
</dbReference>
<dbReference type="InterPro" id="IPR006076">
    <property type="entry name" value="FAD-dep_OxRdtase"/>
</dbReference>
<evidence type="ECO:0000313" key="12">
    <source>
        <dbReference type="Proteomes" id="UP001438707"/>
    </source>
</evidence>
<feature type="domain" description="FAD dependent oxidoreductase" evidence="10">
    <location>
        <begin position="11"/>
        <end position="371"/>
    </location>
</feature>
<dbReference type="InterPro" id="IPR036188">
    <property type="entry name" value="FAD/NAD-bd_sf"/>
</dbReference>
<keyword evidence="3" id="KW-0274">FAD</keyword>
<dbReference type="PANTHER" id="PTHR43104">
    <property type="entry name" value="L-2-HYDROXYGLUTARATE DEHYDROGENASE, MITOCHONDRIAL"/>
    <property type="match status" value="1"/>
</dbReference>
<accession>A0AAW1RZM3</accession>
<evidence type="ECO:0000256" key="9">
    <source>
        <dbReference type="SAM" id="MobiDB-lite"/>
    </source>
</evidence>
<dbReference type="Proteomes" id="UP001438707">
    <property type="component" value="Unassembled WGS sequence"/>
</dbReference>
<evidence type="ECO:0000259" key="10">
    <source>
        <dbReference type="Pfam" id="PF01266"/>
    </source>
</evidence>
<dbReference type="EC" id="1.1.99.2" evidence="7"/>
<organism evidence="11 12">
    <name type="scientific">Apatococcus lobatus</name>
    <dbReference type="NCBI Taxonomy" id="904363"/>
    <lineage>
        <taxon>Eukaryota</taxon>
        <taxon>Viridiplantae</taxon>
        <taxon>Chlorophyta</taxon>
        <taxon>core chlorophytes</taxon>
        <taxon>Trebouxiophyceae</taxon>
        <taxon>Chlorellales</taxon>
        <taxon>Chlorellaceae</taxon>
        <taxon>Apatococcus</taxon>
    </lineage>
</organism>
<evidence type="ECO:0000256" key="8">
    <source>
        <dbReference type="ARBA" id="ARBA00041137"/>
    </source>
</evidence>
<evidence type="ECO:0000256" key="4">
    <source>
        <dbReference type="ARBA" id="ARBA00023002"/>
    </source>
</evidence>
<dbReference type="Pfam" id="PF01266">
    <property type="entry name" value="DAO"/>
    <property type="match status" value="1"/>
</dbReference>
<dbReference type="EMBL" id="JALJOS010000005">
    <property type="protein sequence ID" value="KAK9839150.1"/>
    <property type="molecule type" value="Genomic_DNA"/>
</dbReference>
<evidence type="ECO:0000256" key="7">
    <source>
        <dbReference type="ARBA" id="ARBA00038878"/>
    </source>
</evidence>
<dbReference type="Gene3D" id="3.30.9.10">
    <property type="entry name" value="D-Amino Acid Oxidase, subunit A, domain 2"/>
    <property type="match status" value="1"/>
</dbReference>
<comment type="similarity">
    <text evidence="6">Belongs to the L2HGDH family.</text>
</comment>
<comment type="cofactor">
    <cofactor evidence="1">
        <name>FAD</name>
        <dbReference type="ChEBI" id="CHEBI:57692"/>
    </cofactor>
</comment>
<protein>
    <recommendedName>
        <fullName evidence="8">L-2-hydroxyglutarate dehydrogenase, mitochondrial</fullName>
        <ecNumber evidence="7">1.1.99.2</ecNumber>
    </recommendedName>
</protein>